<feature type="compositionally biased region" description="Basic and acidic residues" evidence="1">
    <location>
        <begin position="593"/>
        <end position="614"/>
    </location>
</feature>
<feature type="compositionally biased region" description="Low complexity" evidence="1">
    <location>
        <begin position="79"/>
        <end position="112"/>
    </location>
</feature>
<feature type="compositionally biased region" description="Low complexity" evidence="1">
    <location>
        <begin position="46"/>
        <end position="63"/>
    </location>
</feature>
<feature type="compositionally biased region" description="Basic and acidic residues" evidence="1">
    <location>
        <begin position="680"/>
        <end position="691"/>
    </location>
</feature>
<feature type="compositionally biased region" description="Polar residues" evidence="1">
    <location>
        <begin position="435"/>
        <end position="444"/>
    </location>
</feature>
<feature type="region of interest" description="Disordered" evidence="1">
    <location>
        <begin position="1090"/>
        <end position="1119"/>
    </location>
</feature>
<feature type="region of interest" description="Disordered" evidence="1">
    <location>
        <begin position="475"/>
        <end position="496"/>
    </location>
</feature>
<feature type="compositionally biased region" description="Low complexity" evidence="1">
    <location>
        <begin position="660"/>
        <end position="679"/>
    </location>
</feature>
<evidence type="ECO:0000256" key="1">
    <source>
        <dbReference type="SAM" id="MobiDB-lite"/>
    </source>
</evidence>
<feature type="region of interest" description="Disordered" evidence="1">
    <location>
        <begin position="765"/>
        <end position="792"/>
    </location>
</feature>
<keyword evidence="3" id="KW-1185">Reference proteome</keyword>
<feature type="region of interest" description="Disordered" evidence="1">
    <location>
        <begin position="79"/>
        <end position="185"/>
    </location>
</feature>
<feature type="region of interest" description="Disordered" evidence="1">
    <location>
        <begin position="258"/>
        <end position="448"/>
    </location>
</feature>
<gene>
    <name evidence="2" type="ORF">Rhopal_000951-T1</name>
</gene>
<evidence type="ECO:0000313" key="3">
    <source>
        <dbReference type="Proteomes" id="UP001342314"/>
    </source>
</evidence>
<evidence type="ECO:0008006" key="4">
    <source>
        <dbReference type="Google" id="ProtNLM"/>
    </source>
</evidence>
<feature type="compositionally biased region" description="Polar residues" evidence="1">
    <location>
        <begin position="269"/>
        <end position="289"/>
    </location>
</feature>
<feature type="compositionally biased region" description="Low complexity" evidence="1">
    <location>
        <begin position="162"/>
        <end position="177"/>
    </location>
</feature>
<feature type="compositionally biased region" description="Polar residues" evidence="1">
    <location>
        <begin position="133"/>
        <end position="144"/>
    </location>
</feature>
<dbReference type="Proteomes" id="UP001342314">
    <property type="component" value="Unassembled WGS sequence"/>
</dbReference>
<protein>
    <recommendedName>
        <fullName evidence="4">Frequency clock protein</fullName>
    </recommendedName>
</protein>
<feature type="compositionally biased region" description="Basic and acidic residues" evidence="1">
    <location>
        <begin position="368"/>
        <end position="379"/>
    </location>
</feature>
<feature type="compositionally biased region" description="Low complexity" evidence="1">
    <location>
        <begin position="308"/>
        <end position="322"/>
    </location>
</feature>
<dbReference type="AlphaFoldDB" id="A0AAV5G621"/>
<feature type="compositionally biased region" description="Low complexity" evidence="1">
    <location>
        <begin position="862"/>
        <end position="881"/>
    </location>
</feature>
<dbReference type="GO" id="GO:0005737">
    <property type="term" value="C:cytoplasm"/>
    <property type="evidence" value="ECO:0007669"/>
    <property type="project" value="InterPro"/>
</dbReference>
<feature type="region of interest" description="Disordered" evidence="1">
    <location>
        <begin position="558"/>
        <end position="737"/>
    </location>
</feature>
<comment type="caution">
    <text evidence="2">The sequence shown here is derived from an EMBL/GenBank/DDBJ whole genome shotgun (WGS) entry which is preliminary data.</text>
</comment>
<feature type="compositionally biased region" description="Polar residues" evidence="1">
    <location>
        <begin position="648"/>
        <end position="659"/>
    </location>
</feature>
<feature type="compositionally biased region" description="Basic and acidic residues" evidence="1">
    <location>
        <begin position="28"/>
        <end position="44"/>
    </location>
</feature>
<reference evidence="2 3" key="1">
    <citation type="submission" date="2021-12" db="EMBL/GenBank/DDBJ databases">
        <title>High titer production of polyol ester of fatty acids by Rhodotorula paludigena BS15 towards product separation-free biomass refinery.</title>
        <authorList>
            <person name="Mano J."/>
            <person name="Ono H."/>
            <person name="Tanaka T."/>
            <person name="Naito K."/>
            <person name="Sushida H."/>
            <person name="Ike M."/>
            <person name="Tokuyasu K."/>
            <person name="Kitaoka M."/>
        </authorList>
    </citation>
    <scope>NUCLEOTIDE SEQUENCE [LARGE SCALE GENOMIC DNA]</scope>
    <source>
        <strain evidence="2 3">BS15</strain>
    </source>
</reference>
<feature type="compositionally biased region" description="Low complexity" evidence="1">
    <location>
        <begin position="258"/>
        <end position="268"/>
    </location>
</feature>
<feature type="compositionally biased region" description="Basic residues" evidence="1">
    <location>
        <begin position="558"/>
        <end position="569"/>
    </location>
</feature>
<dbReference type="GO" id="GO:0006355">
    <property type="term" value="P:regulation of DNA-templated transcription"/>
    <property type="evidence" value="ECO:0007669"/>
    <property type="project" value="InterPro"/>
</dbReference>
<dbReference type="GO" id="GO:0005634">
    <property type="term" value="C:nucleus"/>
    <property type="evidence" value="ECO:0007669"/>
    <property type="project" value="InterPro"/>
</dbReference>
<organism evidence="2 3">
    <name type="scientific">Rhodotorula paludigena</name>
    <dbReference type="NCBI Taxonomy" id="86838"/>
    <lineage>
        <taxon>Eukaryota</taxon>
        <taxon>Fungi</taxon>
        <taxon>Dikarya</taxon>
        <taxon>Basidiomycota</taxon>
        <taxon>Pucciniomycotina</taxon>
        <taxon>Microbotryomycetes</taxon>
        <taxon>Sporidiobolales</taxon>
        <taxon>Sporidiobolaceae</taxon>
        <taxon>Rhodotorula</taxon>
    </lineage>
</organism>
<feature type="compositionally biased region" description="Polar residues" evidence="1">
    <location>
        <begin position="770"/>
        <end position="782"/>
    </location>
</feature>
<feature type="compositionally biased region" description="Low complexity" evidence="1">
    <location>
        <begin position="697"/>
        <end position="708"/>
    </location>
</feature>
<sequence>MASYPRPPDGGVGPPGSSALVPPAVARVRGDSQWEPRGKGRTRTESPASSSAPSQASLAANALDLPRDSIPTLTQIFSQSAQAVATASSSTRASPSPGPAPAATTTVSSTTRRLGALGIPLSGSDDEEDLDFSGSTRRSTNSLEGNAPASPHVPFLEPPEATYSRGGSTRSGPSTRSGETDGPAFVSEQSFRDIVDDLTLQNQRLKARLKRFESARVPTNLRNERLFEVRFFDGLPKQSRREIEGFLTDFVQTISNTASSGDLASSSSRRNVTGQSSNQDKTESTSSLGATLRSLRSSERDALATMQSGTAAAGPGTRSASGSGSGSGSGKRVKSRSRPKEPALPPLIEPLGASSTPVPPDPPALLRRPTDVFPPERDVLAAPSFSGIEPRSVMGTGSGMRISDPTSKKRKRSPNSPEAATSPERPARVRRTASHDGSVTSGSATDDPERLEHLIVDMLERLFLESLPFDAPEGALVSSSNSLRSEPHPLPPQSSTNTQYLRAMLDADETQSHGGWLYLNLVSTMAALHRLNVSIATVRHALRTKSELIEVSDEGNKIRWKGPRTRPVKRPSDAAQAAFGGMGDMEDNSIEATRMEGVEQAQRERDADRRREAGRSSASSSTSEGEPESMFDERPGNSVGLANGSGTGAQPSKDSTAPTSQYPSAGSGSGPSKNGSSSQGDKRLFSGRDQVDPAPPAAASATVRTAAPHTSSALRHPVEEVEPLAAPAAGDAVGEGDSVGVLGGLAPVAPAPHRLLYTPLFARRGDSASEPESTSEDGSVASQEAVGEGVAVKRRKDYDGGVVFFANPLFYSDLAGDAGARLQIRKDLEQAPPSPREALGDTSSVGADWLSQSLPVSGNGEATSRTRSSAASHSDSGATASESAHSGSEVRMSEVDVSDAAPIPLPTLDEALGWDGIEDVSFAPSYPPPPAANEYDAFISIPYPNLQLSGTSDVTAADHFTTHVKHLHPSLPPSLDYASLPKRIRPSFASCLPAPLSSHPQYPAVVQARCLATHTLHHHPSVCVRFPRLRLRMSSHASDSDSDDDASRKAAGSSSPTSSQLRRLPNFGGSVSGADYLMSLALPLNHWAPDAKRHTSSDERASDARRTGTGTSHSLITMD</sequence>
<feature type="compositionally biased region" description="Low complexity" evidence="1">
    <location>
        <begin position="615"/>
        <end position="624"/>
    </location>
</feature>
<name>A0AAV5G621_9BASI</name>
<feature type="region of interest" description="Disordered" evidence="1">
    <location>
        <begin position="1"/>
        <end position="63"/>
    </location>
</feature>
<feature type="compositionally biased region" description="Basic and acidic residues" evidence="1">
    <location>
        <begin position="1090"/>
        <end position="1106"/>
    </location>
</feature>
<dbReference type="Pfam" id="PF09421">
    <property type="entry name" value="FRQ"/>
    <property type="match status" value="2"/>
</dbReference>
<evidence type="ECO:0000313" key="2">
    <source>
        <dbReference type="EMBL" id="GJN87996.1"/>
    </source>
</evidence>
<dbReference type="GO" id="GO:0007623">
    <property type="term" value="P:circadian rhythm"/>
    <property type="evidence" value="ECO:0007669"/>
    <property type="project" value="InterPro"/>
</dbReference>
<feature type="compositionally biased region" description="Polar residues" evidence="1">
    <location>
        <begin position="1108"/>
        <end position="1119"/>
    </location>
</feature>
<accession>A0AAV5G621</accession>
<proteinExistence type="predicted"/>
<dbReference type="EMBL" id="BQKY01000002">
    <property type="protein sequence ID" value="GJN87996.1"/>
    <property type="molecule type" value="Genomic_DNA"/>
</dbReference>
<feature type="region of interest" description="Disordered" evidence="1">
    <location>
        <begin position="830"/>
        <end position="895"/>
    </location>
</feature>
<feature type="region of interest" description="Disordered" evidence="1">
    <location>
        <begin position="1035"/>
        <end position="1065"/>
    </location>
</feature>
<dbReference type="InterPro" id="IPR018554">
    <property type="entry name" value="FRQ"/>
</dbReference>
<feature type="compositionally biased region" description="Polar residues" evidence="1">
    <location>
        <begin position="841"/>
        <end position="856"/>
    </location>
</feature>